<organism evidence="1">
    <name type="scientific">viral metagenome</name>
    <dbReference type="NCBI Taxonomy" id="1070528"/>
    <lineage>
        <taxon>unclassified sequences</taxon>
        <taxon>metagenomes</taxon>
        <taxon>organismal metagenomes</taxon>
    </lineage>
</organism>
<evidence type="ECO:0000313" key="1">
    <source>
        <dbReference type="EMBL" id="QJA79715.1"/>
    </source>
</evidence>
<reference evidence="1" key="1">
    <citation type="submission" date="2020-03" db="EMBL/GenBank/DDBJ databases">
        <title>The deep terrestrial virosphere.</title>
        <authorList>
            <person name="Holmfeldt K."/>
            <person name="Nilsson E."/>
            <person name="Simone D."/>
            <person name="Lopez-Fernandez M."/>
            <person name="Wu X."/>
            <person name="de Brujin I."/>
            <person name="Lundin D."/>
            <person name="Andersson A."/>
            <person name="Bertilsson S."/>
            <person name="Dopson M."/>
        </authorList>
    </citation>
    <scope>NUCLEOTIDE SEQUENCE</scope>
    <source>
        <strain evidence="1">MM415A00839</strain>
    </source>
</reference>
<name>A0A6M3KDT4_9ZZZZ</name>
<protein>
    <submittedName>
        <fullName evidence="1">Uncharacterized protein</fullName>
    </submittedName>
</protein>
<dbReference type="EMBL" id="MT142392">
    <property type="protein sequence ID" value="QJA79715.1"/>
    <property type="molecule type" value="Genomic_DNA"/>
</dbReference>
<dbReference type="AlphaFoldDB" id="A0A6M3KDT4"/>
<proteinExistence type="predicted"/>
<gene>
    <name evidence="1" type="ORF">MM415A00839_0002</name>
</gene>
<sequence>MKTTKLMVTLNGVPVEGAKLLVGTLTNAWRISDAAGEVSFKTADDFVSVVPIVVRNSGAGKDIYVIKAVESGDTVTVNISKPVTIH</sequence>
<accession>A0A6M3KDT4</accession>